<dbReference type="InterPro" id="IPR050984">
    <property type="entry name" value="Gfo/Idh/MocA_domain"/>
</dbReference>
<reference evidence="6" key="3">
    <citation type="submission" date="2018-07" db="EMBL/GenBank/DDBJ databases">
        <authorList>
            <person name="Quirk P.G."/>
            <person name="Krulwich T.A."/>
        </authorList>
    </citation>
    <scope>NUCLEOTIDE SEQUENCE</scope>
    <source>
        <strain evidence="6">CCRI-19302</strain>
    </source>
</reference>
<comment type="caution">
    <text evidence="5">The sequence shown here is derived from an EMBL/GenBank/DDBJ whole genome shotgun (WGS) entry which is preliminary data.</text>
</comment>
<dbReference type="OrthoDB" id="9783105at2"/>
<dbReference type="InterPro" id="IPR055170">
    <property type="entry name" value="GFO_IDH_MocA-like_dom"/>
</dbReference>
<gene>
    <name evidence="5" type="ORF">C8E03_11171</name>
    <name evidence="6" type="ORF">CG710_013580</name>
</gene>
<dbReference type="InterPro" id="IPR036291">
    <property type="entry name" value="NAD(P)-bd_dom_sf"/>
</dbReference>
<keyword evidence="2" id="KW-0560">Oxidoreductase</keyword>
<feature type="domain" description="GFO/IDH/MocA-like oxidoreductase" evidence="4">
    <location>
        <begin position="134"/>
        <end position="250"/>
    </location>
</feature>
<dbReference type="Pfam" id="PF22725">
    <property type="entry name" value="GFO_IDH_MocA_C3"/>
    <property type="match status" value="1"/>
</dbReference>
<dbReference type="Proteomes" id="UP000247523">
    <property type="component" value="Unassembled WGS sequence"/>
</dbReference>
<accession>A0A255IAS9</accession>
<dbReference type="Gene3D" id="3.30.360.10">
    <property type="entry name" value="Dihydrodipicolinate Reductase, domain 2"/>
    <property type="match status" value="1"/>
</dbReference>
<evidence type="ECO:0000313" key="6">
    <source>
        <dbReference type="EMBL" id="RDY30670.1"/>
    </source>
</evidence>
<evidence type="ECO:0000259" key="3">
    <source>
        <dbReference type="Pfam" id="PF01408"/>
    </source>
</evidence>
<reference evidence="6 7" key="1">
    <citation type="journal article" date="2017" name="Genome Announc.">
        <title>Draft Genome Sequence of a Sporulating and Motile Strain of Lachnotalea glycerini Isolated from Water in Quebec City, Canada.</title>
        <authorList>
            <person name="Maheux A.F."/>
            <person name="Boudreau D.K."/>
            <person name="Berube E."/>
            <person name="Boissinot M."/>
            <person name="Raymond F."/>
            <person name="Brodeur S."/>
            <person name="Corbeil J."/>
            <person name="Isabel S."/>
            <person name="Omar R.F."/>
            <person name="Bergeron M.G."/>
        </authorList>
    </citation>
    <scope>NUCLEOTIDE SEQUENCE [LARGE SCALE GENOMIC DNA]</scope>
    <source>
        <strain evidence="6 7">CCRI-19302</strain>
    </source>
</reference>
<keyword evidence="7" id="KW-1185">Reference proteome</keyword>
<dbReference type="RefSeq" id="WP_094378392.1">
    <property type="nucleotide sequence ID" value="NZ_NOKA02000031.1"/>
</dbReference>
<dbReference type="Proteomes" id="UP000216411">
    <property type="component" value="Unassembled WGS sequence"/>
</dbReference>
<evidence type="ECO:0000256" key="1">
    <source>
        <dbReference type="ARBA" id="ARBA00010928"/>
    </source>
</evidence>
<evidence type="ECO:0000313" key="5">
    <source>
        <dbReference type="EMBL" id="PXV86871.1"/>
    </source>
</evidence>
<comment type="similarity">
    <text evidence="1">Belongs to the Gfo/Idh/MocA family.</text>
</comment>
<dbReference type="GO" id="GO:0000166">
    <property type="term" value="F:nucleotide binding"/>
    <property type="evidence" value="ECO:0007669"/>
    <property type="project" value="InterPro"/>
</dbReference>
<dbReference type="SUPFAM" id="SSF51735">
    <property type="entry name" value="NAD(P)-binding Rossmann-fold domains"/>
    <property type="match status" value="1"/>
</dbReference>
<evidence type="ECO:0000313" key="8">
    <source>
        <dbReference type="Proteomes" id="UP000247523"/>
    </source>
</evidence>
<dbReference type="Gene3D" id="3.40.50.720">
    <property type="entry name" value="NAD(P)-binding Rossmann-like Domain"/>
    <property type="match status" value="1"/>
</dbReference>
<dbReference type="AlphaFoldDB" id="A0A255IAS9"/>
<name>A0A255IAS9_9FIRM</name>
<dbReference type="EMBL" id="NOKA02000031">
    <property type="protein sequence ID" value="RDY30670.1"/>
    <property type="molecule type" value="Genomic_DNA"/>
</dbReference>
<reference evidence="5 8" key="2">
    <citation type="submission" date="2018-05" db="EMBL/GenBank/DDBJ databases">
        <title>Genomic Encyclopedia of Type Strains, Phase IV (KMG-IV): sequencing the most valuable type-strain genomes for metagenomic binning, comparative biology and taxonomic classification.</title>
        <authorList>
            <person name="Goeker M."/>
        </authorList>
    </citation>
    <scope>NUCLEOTIDE SEQUENCE [LARGE SCALE GENOMIC DNA]</scope>
    <source>
        <strain evidence="5 8">DSM 28816</strain>
    </source>
</reference>
<evidence type="ECO:0000259" key="4">
    <source>
        <dbReference type="Pfam" id="PF22725"/>
    </source>
</evidence>
<feature type="domain" description="Gfo/Idh/MocA-like oxidoreductase N-terminal" evidence="3">
    <location>
        <begin position="6"/>
        <end position="125"/>
    </location>
</feature>
<dbReference type="PANTHER" id="PTHR22604:SF105">
    <property type="entry name" value="TRANS-1,2-DIHYDROBENZENE-1,2-DIOL DEHYDROGENASE"/>
    <property type="match status" value="1"/>
</dbReference>
<proteinExistence type="inferred from homology"/>
<evidence type="ECO:0000256" key="2">
    <source>
        <dbReference type="ARBA" id="ARBA00023002"/>
    </source>
</evidence>
<dbReference type="InterPro" id="IPR000683">
    <property type="entry name" value="Gfo/Idh/MocA-like_OxRdtase_N"/>
</dbReference>
<organism evidence="5 8">
    <name type="scientific">Lachnotalea glycerini</name>
    <dbReference type="NCBI Taxonomy" id="1763509"/>
    <lineage>
        <taxon>Bacteria</taxon>
        <taxon>Bacillati</taxon>
        <taxon>Bacillota</taxon>
        <taxon>Clostridia</taxon>
        <taxon>Lachnospirales</taxon>
        <taxon>Lachnospiraceae</taxon>
        <taxon>Lachnotalea</taxon>
    </lineage>
</organism>
<dbReference type="Pfam" id="PF01408">
    <property type="entry name" value="GFO_IDH_MocA"/>
    <property type="match status" value="1"/>
</dbReference>
<dbReference type="PANTHER" id="PTHR22604">
    <property type="entry name" value="OXIDOREDUCTASES"/>
    <property type="match status" value="1"/>
</dbReference>
<dbReference type="SUPFAM" id="SSF55347">
    <property type="entry name" value="Glyceraldehyde-3-phosphate dehydrogenase-like, C-terminal domain"/>
    <property type="match status" value="1"/>
</dbReference>
<dbReference type="GO" id="GO:0016491">
    <property type="term" value="F:oxidoreductase activity"/>
    <property type="evidence" value="ECO:0007669"/>
    <property type="project" value="UniProtKB-KW"/>
</dbReference>
<dbReference type="EMBL" id="QICS01000011">
    <property type="protein sequence ID" value="PXV86871.1"/>
    <property type="molecule type" value="Genomic_DNA"/>
</dbReference>
<protein>
    <submittedName>
        <fullName evidence="6">Gfo/Idh/MocA family oxidoreductase</fullName>
    </submittedName>
    <submittedName>
        <fullName evidence="5">Putative dehydrogenase</fullName>
    </submittedName>
</protein>
<evidence type="ECO:0000313" key="7">
    <source>
        <dbReference type="Proteomes" id="UP000216411"/>
    </source>
</evidence>
<sequence length="323" mass="36017">MSKKIVNWGVIGCAGIAKSSVIPGILNADNARLYAISSRGESKLEEFRKAFQPIKSYSSYEQLLEDPEIDAVYIPLPNGLHCEWTIKAAEKKKHILCEKPMGVNAKEVKAMKEAADKNGVLLMEAFAYRHSPLIQEVKCLVEEGSIGKPKFIESHFGYYYMNPENVRMNKNLSGGATYDVGCYNLNVIRHLAGSEPISVYAIGEIEEDSKVDISSCIMMEFEGGLKAVSYCAFNSRERSEYTIVGEKGIIHVPVMFNAQGDTKVIMTNDSGKQEITIHCPQNYMLEVEQFGRCILEGEEPLISYDDSLNNAKVIEEALSQIFK</sequence>